<name>Q2HVN1_MEDTR</name>
<protein>
    <submittedName>
        <fullName evidence="1">Uncharacterized protein</fullName>
    </submittedName>
</protein>
<reference evidence="1" key="1">
    <citation type="submission" date="2004-07" db="EMBL/GenBank/DDBJ databases">
        <authorList>
            <person name="Town C.D."/>
        </authorList>
    </citation>
    <scope>NUCLEOTIDE SEQUENCE</scope>
</reference>
<evidence type="ECO:0000313" key="1">
    <source>
        <dbReference type="EMBL" id="ABD28416.2"/>
    </source>
</evidence>
<accession>Q2HVN1</accession>
<dbReference type="EMBL" id="AC148816">
    <property type="protein sequence ID" value="ABD28416.2"/>
    <property type="molecule type" value="Genomic_DNA"/>
</dbReference>
<dbReference type="AlphaFoldDB" id="Q2HVN1"/>
<sequence>MKWLTRTNEELRIEAHKLYSDACRYRRRYVVPIYRKKGFEAAIREFGDAAKKNHLLRYLHDPNRQEKIENHFKERLQWFDYVFAADPQDSGESFRTLVSDTYESVEAAYLQNCGETPRRFVPDFVPESVEAYDLKDSG</sequence>
<proteinExistence type="predicted"/>
<gene>
    <name evidence="1" type="ORF">MtrDRAFT_AC148816g36v2</name>
</gene>
<reference evidence="1" key="2">
    <citation type="submission" date="2007-03" db="EMBL/GenBank/DDBJ databases">
        <authorList>
            <consortium name="The International Medicago Genome Annotation Group"/>
        </authorList>
    </citation>
    <scope>NUCLEOTIDE SEQUENCE</scope>
</reference>
<organism evidence="1">
    <name type="scientific">Medicago truncatula</name>
    <name type="common">Barrel medic</name>
    <name type="synonym">Medicago tribuloides</name>
    <dbReference type="NCBI Taxonomy" id="3880"/>
    <lineage>
        <taxon>Eukaryota</taxon>
        <taxon>Viridiplantae</taxon>
        <taxon>Streptophyta</taxon>
        <taxon>Embryophyta</taxon>
        <taxon>Tracheophyta</taxon>
        <taxon>Spermatophyta</taxon>
        <taxon>Magnoliopsida</taxon>
        <taxon>eudicotyledons</taxon>
        <taxon>Gunneridae</taxon>
        <taxon>Pentapetalae</taxon>
        <taxon>rosids</taxon>
        <taxon>fabids</taxon>
        <taxon>Fabales</taxon>
        <taxon>Fabaceae</taxon>
        <taxon>Papilionoideae</taxon>
        <taxon>50 kb inversion clade</taxon>
        <taxon>NPAAA clade</taxon>
        <taxon>Hologalegina</taxon>
        <taxon>IRL clade</taxon>
        <taxon>Trifolieae</taxon>
        <taxon>Medicago</taxon>
    </lineage>
</organism>